<comment type="caution">
    <text evidence="2">The sequence shown here is derived from an EMBL/GenBank/DDBJ whole genome shotgun (WGS) entry which is preliminary data.</text>
</comment>
<feature type="region of interest" description="Disordered" evidence="1">
    <location>
        <begin position="670"/>
        <end position="714"/>
    </location>
</feature>
<feature type="compositionally biased region" description="Gly residues" evidence="1">
    <location>
        <begin position="36"/>
        <end position="46"/>
    </location>
</feature>
<protein>
    <submittedName>
        <fullName evidence="2">Uncharacterized protein</fullName>
    </submittedName>
</protein>
<feature type="compositionally biased region" description="Basic and acidic residues" evidence="1">
    <location>
        <begin position="679"/>
        <end position="690"/>
    </location>
</feature>
<reference evidence="2 3" key="1">
    <citation type="journal article" date="2020" name="Int. J. Syst. Evol. Microbiol.">
        <title>Reclassification of Streptomyces castelarensis and Streptomyces sporoclivatus as later heterotypic synonyms of Streptomyces antimycoticus.</title>
        <authorList>
            <person name="Komaki H."/>
            <person name="Tamura T."/>
        </authorList>
    </citation>
    <scope>NUCLEOTIDE SEQUENCE [LARGE SCALE GENOMIC DNA]</scope>
    <source>
        <strain evidence="2 3">NBRC 12839</strain>
    </source>
</reference>
<feature type="region of interest" description="Disordered" evidence="1">
    <location>
        <begin position="501"/>
        <end position="600"/>
    </location>
</feature>
<dbReference type="EMBL" id="BJHV01000001">
    <property type="protein sequence ID" value="GDY43614.1"/>
    <property type="molecule type" value="Genomic_DNA"/>
</dbReference>
<feature type="compositionally biased region" description="Basic and acidic residues" evidence="1">
    <location>
        <begin position="1197"/>
        <end position="1216"/>
    </location>
</feature>
<feature type="region of interest" description="Disordered" evidence="1">
    <location>
        <begin position="1192"/>
        <end position="1238"/>
    </location>
</feature>
<sequence length="1238" mass="129929">MDDDGQHMLAAAEVEQLGAQRQFTGEPEAVARGGREGGGQVRGGDLGRVRQRRQLVGGHQVLPGLTRRVGEDGAQALVPQQHIAQRRPQRRDVQFAGHPQQEGDVVRGVGSVEPVEEPQPGLGERQRHRVGPVHRDQRGPRGPRGVQQLGERGHGGPVEHLVHGEFHAEHGAGPAGEPGGGQRMAAEGEEVVVHADPGHAEHLGEQPGEHLLARGAGVASGRPAGHLGLRQRPCVELAAGGQGQRGQRDERGGQHIVRQRLAELLAQQSGIQRLAGGLRHHIRHQPPLTAPVVPGDHGAVGDALAGRQRGRDLAGLDPESADLHLVVGAAQVLQQPVGVPARQVAGAVHPAAVARERIGHEPAGAQAGPLQIALRDTGARHIHLPGHARGRRAQRAVQHSHPQIGDAPADQRTGARGGEFGVQGEIADVHRGLGDAVHVDQQRCAGGARAVPFVPVGQPPQVQRLAAEDHMAQRQPVAGRRVLPVGARELVERRRGLVEEGHPLVRQQPQEALRRPRHLERDHHEPPAVQQRPPQLPHREVEGVGVEQGPHLVGAEGEPPAGGGEQPDHVPVGDHDALGAPGGTGGVDDVRGGHRQQGRGPVGVGQIGAGQGGEPGPHLLVAQHHPLHAFRERHLDPGVRDQQGQVHVGDGVRDAVRRIRGVDGHIGGARLHHRQQRHHQVDRAGQHQAHEPAGPRAARDQQPGQRVRPRVQLGVGQRVRAEGHRPRLGALPHPRLEQLGEGGGGGLGRVAVEVRQHLPALGLGGDVQRSERPVRRTGAQGAHQSGQPLAVALHLGGGVQLGAGVELHPQPAVARPVVHDDGQIVVVADGEVVHHARVAAEVQVVVEHDDVDARADQAPAVGQRADVAAQLLVAVALVAQGAAHPPGDLAQQFGDGVPGPYGQPQRHEVGHHAGHVGGIAAGAGRDREGEDDIGAAGDPVQIQRLGGDGHRRPGRTGLAGQRPDRLDGGGLQRGHDPQQRAVRIAGGLCGQAMRLGAVGQLLGPVPPVAGDLLGPAVRGVGLDELPQTAVAGLRARLPRRGGRVHGGDPTGDHAHAQAVQRDVVMALVPDVPVLGEPEQREGEQRSGGEVHRTPLVGRRPVAHGGFRIVLSGHVHEVERPVECGRHHLVGAVGVLAEGHPQGLGLVHHPPQGGLEQPGVDGALDVHPLRQAEERIGGVALDGVPDSPLAVGQAESNTLRERHALTPHSMGERRRSAEQPSRFAASPTPVRCDNDSAKN</sequence>
<dbReference type="Proteomes" id="UP000299290">
    <property type="component" value="Unassembled WGS sequence"/>
</dbReference>
<name>A0A4D4K695_9ACTN</name>
<evidence type="ECO:0000313" key="3">
    <source>
        <dbReference type="Proteomes" id="UP000299290"/>
    </source>
</evidence>
<gene>
    <name evidence="2" type="ORF">SANT12839_044960</name>
</gene>
<accession>A0A4D4K695</accession>
<feature type="region of interest" description="Disordered" evidence="1">
    <location>
        <begin position="15"/>
        <end position="159"/>
    </location>
</feature>
<proteinExistence type="predicted"/>
<feature type="compositionally biased region" description="Basic and acidic residues" evidence="1">
    <location>
        <begin position="566"/>
        <end position="577"/>
    </location>
</feature>
<feature type="compositionally biased region" description="Basic and acidic residues" evidence="1">
    <location>
        <begin position="962"/>
        <end position="976"/>
    </location>
</feature>
<evidence type="ECO:0000313" key="2">
    <source>
        <dbReference type="EMBL" id="GDY43614.1"/>
    </source>
</evidence>
<evidence type="ECO:0000256" key="1">
    <source>
        <dbReference type="SAM" id="MobiDB-lite"/>
    </source>
</evidence>
<feature type="compositionally biased region" description="Low complexity" evidence="1">
    <location>
        <begin position="700"/>
        <end position="712"/>
    </location>
</feature>
<dbReference type="AntiFam" id="ANF00178">
    <property type="entry name" value="Shadow ORF (opposite dhbF)"/>
</dbReference>
<feature type="region of interest" description="Disordered" evidence="1">
    <location>
        <begin position="889"/>
        <end position="976"/>
    </location>
</feature>
<dbReference type="AlphaFoldDB" id="A0A4D4K695"/>
<organism evidence="2 3">
    <name type="scientific">Streptomyces antimycoticus</name>
    <dbReference type="NCBI Taxonomy" id="68175"/>
    <lineage>
        <taxon>Bacteria</taxon>
        <taxon>Bacillati</taxon>
        <taxon>Actinomycetota</taxon>
        <taxon>Actinomycetes</taxon>
        <taxon>Kitasatosporales</taxon>
        <taxon>Streptomycetaceae</taxon>
        <taxon>Streptomyces</taxon>
        <taxon>Streptomyces violaceusniger group</taxon>
    </lineage>
</organism>
<keyword evidence="3" id="KW-1185">Reference proteome</keyword>